<dbReference type="Proteomes" id="UP001159364">
    <property type="component" value="Linkage Group LG12"/>
</dbReference>
<sequence>MLGAKYVDSKRIMLMDQDQPSFLKRLGRHSNLKTIAFKTLILRLEICFSSTFSPFAATKNPRVSIGDLSF</sequence>
<protein>
    <submittedName>
        <fullName evidence="1">Uncharacterized protein</fullName>
    </submittedName>
</protein>
<evidence type="ECO:0000313" key="2">
    <source>
        <dbReference type="Proteomes" id="UP001159364"/>
    </source>
</evidence>
<dbReference type="AlphaFoldDB" id="A0AAV8S8V7"/>
<keyword evidence="2" id="KW-1185">Reference proteome</keyword>
<comment type="caution">
    <text evidence="1">The sequence shown here is derived from an EMBL/GenBank/DDBJ whole genome shotgun (WGS) entry which is preliminary data.</text>
</comment>
<dbReference type="EMBL" id="JAIWQS010000012">
    <property type="protein sequence ID" value="KAJ8748475.1"/>
    <property type="molecule type" value="Genomic_DNA"/>
</dbReference>
<proteinExistence type="predicted"/>
<reference evidence="1 2" key="1">
    <citation type="submission" date="2021-09" db="EMBL/GenBank/DDBJ databases">
        <title>Genomic insights and catalytic innovation underlie evolution of tropane alkaloids biosynthesis.</title>
        <authorList>
            <person name="Wang Y.-J."/>
            <person name="Tian T."/>
            <person name="Huang J.-P."/>
            <person name="Huang S.-X."/>
        </authorList>
    </citation>
    <scope>NUCLEOTIDE SEQUENCE [LARGE SCALE GENOMIC DNA]</scope>
    <source>
        <strain evidence="1">KIB-2018</strain>
        <tissue evidence="1">Leaf</tissue>
    </source>
</reference>
<gene>
    <name evidence="1" type="ORF">K2173_003371</name>
</gene>
<evidence type="ECO:0000313" key="1">
    <source>
        <dbReference type="EMBL" id="KAJ8748475.1"/>
    </source>
</evidence>
<organism evidence="1 2">
    <name type="scientific">Erythroxylum novogranatense</name>
    <dbReference type="NCBI Taxonomy" id="1862640"/>
    <lineage>
        <taxon>Eukaryota</taxon>
        <taxon>Viridiplantae</taxon>
        <taxon>Streptophyta</taxon>
        <taxon>Embryophyta</taxon>
        <taxon>Tracheophyta</taxon>
        <taxon>Spermatophyta</taxon>
        <taxon>Magnoliopsida</taxon>
        <taxon>eudicotyledons</taxon>
        <taxon>Gunneridae</taxon>
        <taxon>Pentapetalae</taxon>
        <taxon>rosids</taxon>
        <taxon>fabids</taxon>
        <taxon>Malpighiales</taxon>
        <taxon>Erythroxylaceae</taxon>
        <taxon>Erythroxylum</taxon>
    </lineage>
</organism>
<accession>A0AAV8S8V7</accession>
<name>A0AAV8S8V7_9ROSI</name>